<evidence type="ECO:0000313" key="7">
    <source>
        <dbReference type="EMBL" id="KUG26674.1"/>
    </source>
</evidence>
<dbReference type="SUPFAM" id="SSF47973">
    <property type="entry name" value="Ribosomal protein S7"/>
    <property type="match status" value="1"/>
</dbReference>
<keyword evidence="2" id="KW-0699">rRNA-binding</keyword>
<evidence type="ECO:0000256" key="2">
    <source>
        <dbReference type="ARBA" id="ARBA00022730"/>
    </source>
</evidence>
<dbReference type="GO" id="GO:0003735">
    <property type="term" value="F:structural constituent of ribosome"/>
    <property type="evidence" value="ECO:0007669"/>
    <property type="project" value="InterPro"/>
</dbReference>
<dbReference type="Gene3D" id="1.10.455.10">
    <property type="entry name" value="Ribosomal protein S7 domain"/>
    <property type="match status" value="1"/>
</dbReference>
<dbReference type="NCBIfam" id="TIGR01029">
    <property type="entry name" value="rpsG_bact"/>
    <property type="match status" value="1"/>
</dbReference>
<dbReference type="FunFam" id="1.10.455.10:FF:000001">
    <property type="entry name" value="30S ribosomal protein S7"/>
    <property type="match status" value="1"/>
</dbReference>
<dbReference type="PIRSF" id="PIRSF002122">
    <property type="entry name" value="RPS7p_RPS7a_RPS5e_RPS7o"/>
    <property type="match status" value="1"/>
</dbReference>
<evidence type="ECO:0000256" key="1">
    <source>
        <dbReference type="ARBA" id="ARBA00007151"/>
    </source>
</evidence>
<dbReference type="InterPro" id="IPR020606">
    <property type="entry name" value="Ribosomal_uS7_CS"/>
</dbReference>
<name>A0A0W8G0Y0_9ZZZZ</name>
<comment type="similarity">
    <text evidence="1">Belongs to the universal ribosomal protein uS7 family.</text>
</comment>
<gene>
    <name evidence="7" type="ORF">ASZ90_003484</name>
</gene>
<dbReference type="HAMAP" id="MF_00480_B">
    <property type="entry name" value="Ribosomal_uS7_B"/>
    <property type="match status" value="1"/>
</dbReference>
<evidence type="ECO:0000256" key="5">
    <source>
        <dbReference type="ARBA" id="ARBA00023274"/>
    </source>
</evidence>
<dbReference type="CDD" id="cd14869">
    <property type="entry name" value="uS7_Bacteria"/>
    <property type="match status" value="1"/>
</dbReference>
<keyword evidence="5" id="KW-0687">Ribonucleoprotein</keyword>
<dbReference type="AlphaFoldDB" id="A0A0W8G0Y0"/>
<dbReference type="GO" id="GO:0019843">
    <property type="term" value="F:rRNA binding"/>
    <property type="evidence" value="ECO:0007669"/>
    <property type="project" value="UniProtKB-KW"/>
</dbReference>
<dbReference type="InterPro" id="IPR023798">
    <property type="entry name" value="Ribosomal_uS7_dom"/>
</dbReference>
<dbReference type="PANTHER" id="PTHR11205">
    <property type="entry name" value="RIBOSOMAL PROTEIN S7"/>
    <property type="match status" value="1"/>
</dbReference>
<keyword evidence="3" id="KW-0694">RNA-binding</keyword>
<feature type="domain" description="Small ribosomal subunit protein uS7" evidence="6">
    <location>
        <begin position="1"/>
        <end position="148"/>
    </location>
</feature>
<sequence>MRKRRAEKRFLKPDPKYNDILVSKFINYMMFDGKKSVTRNMVYDSFELIEQKTKKPALEVFQKAIQNVSPMVEVRSRRVGGATYQVPMEVRPQRRTSLAMRWIRNYSRDRKDKSMALKLAAELIAASQGEGSSVKKKEDTHRMAEANKAFAHFKW</sequence>
<reference evidence="7" key="1">
    <citation type="journal article" date="2015" name="Proc. Natl. Acad. Sci. U.S.A.">
        <title>Networks of energetic and metabolic interactions define dynamics in microbial communities.</title>
        <authorList>
            <person name="Embree M."/>
            <person name="Liu J.K."/>
            <person name="Al-Bassam M.M."/>
            <person name="Zengler K."/>
        </authorList>
    </citation>
    <scope>NUCLEOTIDE SEQUENCE</scope>
</reference>
<dbReference type="InterPro" id="IPR036823">
    <property type="entry name" value="Ribosomal_uS7_dom_sf"/>
</dbReference>
<evidence type="ECO:0000256" key="4">
    <source>
        <dbReference type="ARBA" id="ARBA00022980"/>
    </source>
</evidence>
<evidence type="ECO:0000256" key="3">
    <source>
        <dbReference type="ARBA" id="ARBA00022884"/>
    </source>
</evidence>
<dbReference type="Pfam" id="PF00177">
    <property type="entry name" value="Ribosomal_S7"/>
    <property type="match status" value="1"/>
</dbReference>
<dbReference type="GO" id="GO:0015935">
    <property type="term" value="C:small ribosomal subunit"/>
    <property type="evidence" value="ECO:0007669"/>
    <property type="project" value="InterPro"/>
</dbReference>
<dbReference type="InterPro" id="IPR000235">
    <property type="entry name" value="Ribosomal_uS7"/>
</dbReference>
<proteinExistence type="inferred from homology"/>
<dbReference type="EMBL" id="LNQE01000424">
    <property type="protein sequence ID" value="KUG26674.1"/>
    <property type="molecule type" value="Genomic_DNA"/>
</dbReference>
<dbReference type="InterPro" id="IPR005717">
    <property type="entry name" value="Ribosomal_uS7_bac/org-type"/>
</dbReference>
<organism evidence="7">
    <name type="scientific">hydrocarbon metagenome</name>
    <dbReference type="NCBI Taxonomy" id="938273"/>
    <lineage>
        <taxon>unclassified sequences</taxon>
        <taxon>metagenomes</taxon>
        <taxon>ecological metagenomes</taxon>
    </lineage>
</organism>
<accession>A0A0W8G0Y0</accession>
<dbReference type="PROSITE" id="PS00052">
    <property type="entry name" value="RIBOSOMAL_S7"/>
    <property type="match status" value="1"/>
</dbReference>
<evidence type="ECO:0000259" key="6">
    <source>
        <dbReference type="Pfam" id="PF00177"/>
    </source>
</evidence>
<comment type="caution">
    <text evidence="7">The sequence shown here is derived from an EMBL/GenBank/DDBJ whole genome shotgun (WGS) entry which is preliminary data.</text>
</comment>
<protein>
    <submittedName>
        <fullName evidence="7">Ssu ribosomal protein s7p (S5e)</fullName>
    </submittedName>
</protein>
<dbReference type="GO" id="GO:0006412">
    <property type="term" value="P:translation"/>
    <property type="evidence" value="ECO:0007669"/>
    <property type="project" value="InterPro"/>
</dbReference>
<keyword evidence="4 7" id="KW-0689">Ribosomal protein</keyword>